<gene>
    <name evidence="1" type="ORF">IDJ77_13050</name>
</gene>
<organism evidence="1 2">
    <name type="scientific">Mucilaginibacter pankratovii</name>
    <dbReference type="NCBI Taxonomy" id="2772110"/>
    <lineage>
        <taxon>Bacteria</taxon>
        <taxon>Pseudomonadati</taxon>
        <taxon>Bacteroidota</taxon>
        <taxon>Sphingobacteriia</taxon>
        <taxon>Sphingobacteriales</taxon>
        <taxon>Sphingobacteriaceae</taxon>
        <taxon>Mucilaginibacter</taxon>
    </lineage>
</organism>
<dbReference type="Proteomes" id="UP000606600">
    <property type="component" value="Unassembled WGS sequence"/>
</dbReference>
<name>A0ABR7WR05_9SPHI</name>
<protein>
    <submittedName>
        <fullName evidence="1">Uncharacterized protein</fullName>
    </submittedName>
</protein>
<comment type="caution">
    <text evidence="1">The sequence shown here is derived from an EMBL/GenBank/DDBJ whole genome shotgun (WGS) entry which is preliminary data.</text>
</comment>
<keyword evidence="2" id="KW-1185">Reference proteome</keyword>
<dbReference type="EMBL" id="JACWMY010000006">
    <property type="protein sequence ID" value="MBD1364741.1"/>
    <property type="molecule type" value="Genomic_DNA"/>
</dbReference>
<dbReference type="RefSeq" id="WP_191189406.1">
    <property type="nucleotide sequence ID" value="NZ_JACWMY010000006.1"/>
</dbReference>
<reference evidence="1 2" key="1">
    <citation type="submission" date="2020-09" db="EMBL/GenBank/DDBJ databases">
        <title>Novel species of Mucilaginibacter isolated from a glacier on the Tibetan Plateau.</title>
        <authorList>
            <person name="Liu Q."/>
            <person name="Xin Y.-H."/>
        </authorList>
    </citation>
    <scope>NUCLEOTIDE SEQUENCE [LARGE SCALE GENOMIC DNA]</scope>
    <source>
        <strain evidence="1 2">ZT4R22</strain>
    </source>
</reference>
<sequence>MDVLIFKTSVATPGQASRLQPLLSALSDIKRYTFDLEDCDRVLAS</sequence>
<proteinExistence type="predicted"/>
<accession>A0ABR7WR05</accession>
<evidence type="ECO:0000313" key="1">
    <source>
        <dbReference type="EMBL" id="MBD1364741.1"/>
    </source>
</evidence>
<evidence type="ECO:0000313" key="2">
    <source>
        <dbReference type="Proteomes" id="UP000606600"/>
    </source>
</evidence>